<evidence type="ECO:0000259" key="1">
    <source>
        <dbReference type="Pfam" id="PF01966"/>
    </source>
</evidence>
<dbReference type="Pfam" id="PF01966">
    <property type="entry name" value="HD"/>
    <property type="match status" value="1"/>
</dbReference>
<proteinExistence type="predicted"/>
<evidence type="ECO:0000313" key="2">
    <source>
        <dbReference type="EMBL" id="TDT17742.1"/>
    </source>
</evidence>
<dbReference type="OrthoDB" id="9802857at2"/>
<dbReference type="EMBL" id="SOAU01000001">
    <property type="protein sequence ID" value="TDT17742.1"/>
    <property type="molecule type" value="Genomic_DNA"/>
</dbReference>
<name>A0A4R7I2B9_9ACTN</name>
<dbReference type="AlphaFoldDB" id="A0A4R7I2B9"/>
<dbReference type="InterPro" id="IPR052567">
    <property type="entry name" value="OP_Dioxygenase"/>
</dbReference>
<dbReference type="Gene3D" id="1.10.3210.10">
    <property type="entry name" value="Hypothetical protein af1432"/>
    <property type="match status" value="1"/>
</dbReference>
<protein>
    <submittedName>
        <fullName evidence="2">Putative HD phosphohydrolase</fullName>
    </submittedName>
</protein>
<evidence type="ECO:0000313" key="3">
    <source>
        <dbReference type="Proteomes" id="UP000294558"/>
    </source>
</evidence>
<reference evidence="2 3" key="1">
    <citation type="submission" date="2019-03" db="EMBL/GenBank/DDBJ databases">
        <title>Sequencing the genomes of 1000 actinobacteria strains.</title>
        <authorList>
            <person name="Klenk H.-P."/>
        </authorList>
    </citation>
    <scope>NUCLEOTIDE SEQUENCE [LARGE SCALE GENOMIC DNA]</scope>
    <source>
        <strain evidence="2 3">DSM 18936</strain>
    </source>
</reference>
<dbReference type="RefSeq" id="WP_133870009.1">
    <property type="nucleotide sequence ID" value="NZ_JAVJPS010000039.1"/>
</dbReference>
<organism evidence="2 3">
    <name type="scientific">Ilumatobacter fluminis</name>
    <dbReference type="NCBI Taxonomy" id="467091"/>
    <lineage>
        <taxon>Bacteria</taxon>
        <taxon>Bacillati</taxon>
        <taxon>Actinomycetota</taxon>
        <taxon>Acidimicrobiia</taxon>
        <taxon>Acidimicrobiales</taxon>
        <taxon>Ilumatobacteraceae</taxon>
        <taxon>Ilumatobacter</taxon>
    </lineage>
</organism>
<dbReference type="PANTHER" id="PTHR40202">
    <property type="match status" value="1"/>
</dbReference>
<comment type="caution">
    <text evidence="2">The sequence shown here is derived from an EMBL/GenBank/DDBJ whole genome shotgun (WGS) entry which is preliminary data.</text>
</comment>
<dbReference type="PANTHER" id="PTHR40202:SF1">
    <property type="entry name" value="HD DOMAIN-CONTAINING PROTEIN"/>
    <property type="match status" value="1"/>
</dbReference>
<dbReference type="SUPFAM" id="SSF109604">
    <property type="entry name" value="HD-domain/PDEase-like"/>
    <property type="match status" value="1"/>
</dbReference>
<dbReference type="InterPro" id="IPR006674">
    <property type="entry name" value="HD_domain"/>
</dbReference>
<dbReference type="GO" id="GO:0016787">
    <property type="term" value="F:hydrolase activity"/>
    <property type="evidence" value="ECO:0007669"/>
    <property type="project" value="UniProtKB-KW"/>
</dbReference>
<gene>
    <name evidence="2" type="ORF">BDK89_3354</name>
</gene>
<keyword evidence="3" id="KW-1185">Reference proteome</keyword>
<dbReference type="Proteomes" id="UP000294558">
    <property type="component" value="Unassembled WGS sequence"/>
</dbReference>
<feature type="domain" description="HD" evidence="1">
    <location>
        <begin position="64"/>
        <end position="136"/>
    </location>
</feature>
<keyword evidence="2" id="KW-0378">Hydrolase</keyword>
<sequence length="200" mass="22596">MSDTLHQAAAAAPRAAFTSFEGSTADDWQLIASQLPVTQAMAGENVITQLRMLERDHGGFPVSRLEHSLQTAARAEEDGRDEEYVLCALLHDIGDTLAPYNHPAVAAGIVKPFVSEANHWMVEHHGIFQGYYFWHHIGMDRNTRDKYTDSPYYEYTEEFCAKYDQTAFDPDYTSPTLDHYEPLIRKFFVPDGLAGYQADT</sequence>
<accession>A0A4R7I2B9</accession>